<sequence length="476" mass="51827">MASPPCPHGIEETETTPLLRTRSTTSEPVSSWGREAKIMALWSAPLMLTQLLQRSITFASVFAVGRIGKVELGAVSVATLTTSMIGNTAIQGLANGLDTLTAQAYGSGQRHLVGLHTQRMVCFLLPCSIPLMVMWWNAEQALGYILPDHRTAELAGEYLRVMILRVPAFVLFECGKRFFQAQGIFYASTHVLVATAPLNALLMWLLVWHLGWGFIGAPVAIVITENLMALLLLLYAWLIDGSQCWGGFDRKALTNWGPMIRFAVPSMIMQCAEFAAEEAITIGTAQFGTSQLAAQSALVTIAQMIYIVPLGASTAASLRVANWIGAESVDGARIAARVAVQLGLALSLLIAVLLVSFRLYIPHLITEDAEVSDMLLRVMPIFVAFQLVDTMTSLSHGLLRGLGWQSVGGYMNLFGYYVVGLPISFAVAFGLGWQIYGMWVGLTIGLVTVCATEFWWIYRNDWNGAVSKAALRNKSS</sequence>
<comment type="similarity">
    <text evidence="2">Belongs to the multi antimicrobial extrusion (MATE) (TC 2.A.66.1) family.</text>
</comment>
<accession>A0AAW0QMW0</accession>
<dbReference type="Proteomes" id="UP001392437">
    <property type="component" value="Unassembled WGS sequence"/>
</dbReference>
<organism evidence="8 9">
    <name type="scientific">Apiospora kogelbergensis</name>
    <dbReference type="NCBI Taxonomy" id="1337665"/>
    <lineage>
        <taxon>Eukaryota</taxon>
        <taxon>Fungi</taxon>
        <taxon>Dikarya</taxon>
        <taxon>Ascomycota</taxon>
        <taxon>Pezizomycotina</taxon>
        <taxon>Sordariomycetes</taxon>
        <taxon>Xylariomycetidae</taxon>
        <taxon>Amphisphaeriales</taxon>
        <taxon>Apiosporaceae</taxon>
        <taxon>Apiospora</taxon>
    </lineage>
</organism>
<dbReference type="GO" id="GO:0015297">
    <property type="term" value="F:antiporter activity"/>
    <property type="evidence" value="ECO:0007669"/>
    <property type="project" value="InterPro"/>
</dbReference>
<feature type="region of interest" description="Disordered" evidence="6">
    <location>
        <begin position="1"/>
        <end position="28"/>
    </location>
</feature>
<dbReference type="GO" id="GO:0016020">
    <property type="term" value="C:membrane"/>
    <property type="evidence" value="ECO:0007669"/>
    <property type="project" value="UniProtKB-SubCell"/>
</dbReference>
<feature type="transmembrane region" description="Helical" evidence="7">
    <location>
        <begin position="381"/>
        <end position="402"/>
    </location>
</feature>
<name>A0AAW0QMW0_9PEZI</name>
<keyword evidence="3 7" id="KW-0812">Transmembrane</keyword>
<dbReference type="GO" id="GO:1990961">
    <property type="term" value="P:xenobiotic detoxification by transmembrane export across the plasma membrane"/>
    <property type="evidence" value="ECO:0007669"/>
    <property type="project" value="InterPro"/>
</dbReference>
<evidence type="ECO:0000256" key="6">
    <source>
        <dbReference type="SAM" id="MobiDB-lite"/>
    </source>
</evidence>
<keyword evidence="9" id="KW-1185">Reference proteome</keyword>
<evidence type="ECO:0000256" key="3">
    <source>
        <dbReference type="ARBA" id="ARBA00022692"/>
    </source>
</evidence>
<dbReference type="Pfam" id="PF01554">
    <property type="entry name" value="MatE"/>
    <property type="match status" value="2"/>
</dbReference>
<feature type="transmembrane region" description="Helical" evidence="7">
    <location>
        <begin position="184"/>
        <end position="206"/>
    </location>
</feature>
<dbReference type="PANTHER" id="PTHR11206">
    <property type="entry name" value="MULTIDRUG RESISTANCE PROTEIN"/>
    <property type="match status" value="1"/>
</dbReference>
<gene>
    <name evidence="8" type="ORF">PG999_010102</name>
</gene>
<dbReference type="GO" id="GO:0042910">
    <property type="term" value="F:xenobiotic transmembrane transporter activity"/>
    <property type="evidence" value="ECO:0007669"/>
    <property type="project" value="InterPro"/>
</dbReference>
<dbReference type="InterPro" id="IPR045069">
    <property type="entry name" value="MATE_euk"/>
</dbReference>
<evidence type="ECO:0000256" key="7">
    <source>
        <dbReference type="SAM" id="Phobius"/>
    </source>
</evidence>
<feature type="transmembrane region" description="Helical" evidence="7">
    <location>
        <begin position="212"/>
        <end position="238"/>
    </location>
</feature>
<dbReference type="NCBIfam" id="TIGR00797">
    <property type="entry name" value="matE"/>
    <property type="match status" value="1"/>
</dbReference>
<dbReference type="CDD" id="cd13132">
    <property type="entry name" value="MATE_eukaryotic"/>
    <property type="match status" value="1"/>
</dbReference>
<dbReference type="InterPro" id="IPR002528">
    <property type="entry name" value="MATE_fam"/>
</dbReference>
<feature type="transmembrane region" description="Helical" evidence="7">
    <location>
        <begin position="414"/>
        <end position="433"/>
    </location>
</feature>
<evidence type="ECO:0000256" key="2">
    <source>
        <dbReference type="ARBA" id="ARBA00010199"/>
    </source>
</evidence>
<evidence type="ECO:0000256" key="4">
    <source>
        <dbReference type="ARBA" id="ARBA00022989"/>
    </source>
</evidence>
<keyword evidence="4 7" id="KW-1133">Transmembrane helix</keyword>
<feature type="transmembrane region" description="Helical" evidence="7">
    <location>
        <begin position="439"/>
        <end position="458"/>
    </location>
</feature>
<dbReference type="EMBL" id="JAQQWP010000008">
    <property type="protein sequence ID" value="KAK8106743.1"/>
    <property type="molecule type" value="Genomic_DNA"/>
</dbReference>
<feature type="compositionally biased region" description="Low complexity" evidence="6">
    <location>
        <begin position="15"/>
        <end position="27"/>
    </location>
</feature>
<evidence type="ECO:0000256" key="1">
    <source>
        <dbReference type="ARBA" id="ARBA00004141"/>
    </source>
</evidence>
<proteinExistence type="inferred from homology"/>
<evidence type="ECO:0000313" key="9">
    <source>
        <dbReference type="Proteomes" id="UP001392437"/>
    </source>
</evidence>
<protein>
    <submittedName>
        <fullName evidence="8">Mate-domain-containing protein</fullName>
    </submittedName>
</protein>
<evidence type="ECO:0000313" key="8">
    <source>
        <dbReference type="EMBL" id="KAK8106743.1"/>
    </source>
</evidence>
<comment type="subcellular location">
    <subcellularLocation>
        <location evidence="1">Membrane</location>
        <topology evidence="1">Multi-pass membrane protein</topology>
    </subcellularLocation>
</comment>
<feature type="transmembrane region" description="Helical" evidence="7">
    <location>
        <begin position="342"/>
        <end position="361"/>
    </location>
</feature>
<reference evidence="8 9" key="1">
    <citation type="submission" date="2023-01" db="EMBL/GenBank/DDBJ databases">
        <title>Analysis of 21 Apiospora genomes using comparative genomics revels a genus with tremendous synthesis potential of carbohydrate active enzymes and secondary metabolites.</title>
        <authorList>
            <person name="Sorensen T."/>
        </authorList>
    </citation>
    <scope>NUCLEOTIDE SEQUENCE [LARGE SCALE GENOMIC DNA]</scope>
    <source>
        <strain evidence="8 9">CBS 117206</strain>
    </source>
</reference>
<evidence type="ECO:0000256" key="5">
    <source>
        <dbReference type="ARBA" id="ARBA00023136"/>
    </source>
</evidence>
<dbReference type="AlphaFoldDB" id="A0AAW0QMW0"/>
<comment type="caution">
    <text evidence="8">The sequence shown here is derived from an EMBL/GenBank/DDBJ whole genome shotgun (WGS) entry which is preliminary data.</text>
</comment>
<keyword evidence="5 7" id="KW-0472">Membrane</keyword>